<evidence type="ECO:0000256" key="6">
    <source>
        <dbReference type="ARBA" id="ARBA00023004"/>
    </source>
</evidence>
<evidence type="ECO:0000259" key="15">
    <source>
        <dbReference type="Pfam" id="PF07715"/>
    </source>
</evidence>
<feature type="domain" description="TonB-dependent receptor plug" evidence="15">
    <location>
        <begin position="127"/>
        <end position="236"/>
    </location>
</feature>
<protein>
    <submittedName>
        <fullName evidence="16">SusC/RagA family TonB-linked outer membrane protein</fullName>
    </submittedName>
</protein>
<feature type="signal peptide" evidence="13">
    <location>
        <begin position="1"/>
        <end position="33"/>
    </location>
</feature>
<dbReference type="SUPFAM" id="SSF56935">
    <property type="entry name" value="Porins"/>
    <property type="match status" value="1"/>
</dbReference>
<proteinExistence type="inferred from homology"/>
<sequence length="1071" mass="117305">MREFSHLMCTLKRNTSKCVMLLLLLCSAFTSIAQQTISGMVKDAGGKPLAGVTVNQKGSDVSSMTSEQGQYRIAVTGGNAVLVFSSTGYATQEVRVAQRTDIDIVLEENVSKLEEVVVIGYGSQSRQKMTTAVSKLDNKVLQNTTYTNVGSALQGNIPGLQVMSTGGGQPGVAPRIILRGGTSIQNPNGAAPLYIIDGVIRPNGLNDVNAFSIESVQVLKDAASTAIYGTRGSNGVVIVTTKSGKPNKTQISYSFNGSVGQPTRLIQYANARDYIYYNRLGVKAAAEYRPDLISRLGLPNATGTGNDLSNNTAYTVMFLTPENQHKLQEGWKSMPDPIDPAKTLIYAETNYQDLIYRDAYTFDHYLDASGGNDKASFYAGLGYTKSQGTATITDYNRLSLNINASYKILDNLQILGGVQYTNRDTRTVSSLANLFYRSASLPGTAKYKFEDGTMAPGQNQSIGNPDYYFKGTYAPKGNTEFETSTYSLRAKWDISKKLVFEPLLSLNRDLVPTYSFQPAAMLNGIGPMVTTRNTSASSTRNTQYQADAVLTYANVFSGKHSLEAKGGFSHYFRRNTTFSASGQNAATDLISTLNSAATPTGVSSTISDLAIQSLFSRINYDYEGKYLLSVNARYDGASNLGENNKFGFFPGVSLGWNVDREKFFQSVADVLQLKLRASYGVNGNISGLGDFQPDGSYITTGGLYGGQSIIRADILPNQDLRWERSKTIDLGADIGFLNGRASIIFDVYNRTTDDLLTTVSLPASTGFTAVFTNLGSLQNKGFEIELNGHVFPAASAFKWNVSLNAGYTRHKILKLPDNGIARNRIGGEYVWDASIGDYAYLGGLQEGGRLGDMFAYKQVGVYATDEEAAKALPDRVPSTAEKFKRGGDVQWADLDGNGFIDNRDRIYVGNPYPDWTGGFNNYFTYKGFGLSIRTDFTLGNTIYNYPAAFANAQAQGDALPFQSYIDKMWKQQGDITNTPRYTWQDQPLNIFRGNNNYYEKGDFFCLRQVAVSYVFPDFIRKAHLKNLKVFLSGNNLHYFTKFTGINPEDGGQDNGHYPITRNYTLGISATF</sequence>
<keyword evidence="13" id="KW-0732">Signal</keyword>
<organism evidence="16 17">
    <name type="scientific">Niabella pedocola</name>
    <dbReference type="NCBI Taxonomy" id="1752077"/>
    <lineage>
        <taxon>Bacteria</taxon>
        <taxon>Pseudomonadati</taxon>
        <taxon>Bacteroidota</taxon>
        <taxon>Chitinophagia</taxon>
        <taxon>Chitinophagales</taxon>
        <taxon>Chitinophagaceae</taxon>
        <taxon>Niabella</taxon>
    </lineage>
</organism>
<keyword evidence="3 11" id="KW-1134">Transmembrane beta strand</keyword>
<keyword evidence="7" id="KW-0406">Ion transport</keyword>
<dbReference type="InterPro" id="IPR036942">
    <property type="entry name" value="Beta-barrel_TonB_sf"/>
</dbReference>
<evidence type="ECO:0000256" key="11">
    <source>
        <dbReference type="PROSITE-ProRule" id="PRU01360"/>
    </source>
</evidence>
<comment type="subcellular location">
    <subcellularLocation>
        <location evidence="1 11">Cell outer membrane</location>
        <topology evidence="1 11">Multi-pass membrane protein</topology>
    </subcellularLocation>
</comment>
<dbReference type="InterPro" id="IPR000531">
    <property type="entry name" value="Beta-barrel_TonB"/>
</dbReference>
<name>A0ABS8PNG7_9BACT</name>
<keyword evidence="5 11" id="KW-0812">Transmembrane</keyword>
<evidence type="ECO:0000256" key="12">
    <source>
        <dbReference type="RuleBase" id="RU003357"/>
    </source>
</evidence>
<evidence type="ECO:0000256" key="4">
    <source>
        <dbReference type="ARBA" id="ARBA00022496"/>
    </source>
</evidence>
<dbReference type="Pfam" id="PF00593">
    <property type="entry name" value="TonB_dep_Rec_b-barrel"/>
    <property type="match status" value="1"/>
</dbReference>
<evidence type="ECO:0000256" key="13">
    <source>
        <dbReference type="SAM" id="SignalP"/>
    </source>
</evidence>
<dbReference type="PANTHER" id="PTHR32552">
    <property type="entry name" value="FERRICHROME IRON RECEPTOR-RELATED"/>
    <property type="match status" value="1"/>
</dbReference>
<evidence type="ECO:0000256" key="2">
    <source>
        <dbReference type="ARBA" id="ARBA00022448"/>
    </source>
</evidence>
<keyword evidence="8 12" id="KW-0798">TonB box</keyword>
<dbReference type="NCBIfam" id="TIGR04056">
    <property type="entry name" value="OMP_RagA_SusC"/>
    <property type="match status" value="1"/>
</dbReference>
<dbReference type="RefSeq" id="WP_231003858.1">
    <property type="nucleotide sequence ID" value="NZ_JAJNEC010000005.1"/>
</dbReference>
<evidence type="ECO:0000256" key="7">
    <source>
        <dbReference type="ARBA" id="ARBA00023065"/>
    </source>
</evidence>
<dbReference type="Pfam" id="PF07715">
    <property type="entry name" value="Plug"/>
    <property type="match status" value="1"/>
</dbReference>
<evidence type="ECO:0000313" key="17">
    <source>
        <dbReference type="Proteomes" id="UP001199816"/>
    </source>
</evidence>
<feature type="domain" description="TonB-dependent receptor-like beta-barrel" evidence="14">
    <location>
        <begin position="446"/>
        <end position="815"/>
    </location>
</feature>
<feature type="chain" id="PRO_5047017169" evidence="13">
    <location>
        <begin position="34"/>
        <end position="1071"/>
    </location>
</feature>
<evidence type="ECO:0000256" key="10">
    <source>
        <dbReference type="ARBA" id="ARBA00023237"/>
    </source>
</evidence>
<reference evidence="16 17" key="1">
    <citation type="submission" date="2021-11" db="EMBL/GenBank/DDBJ databases">
        <title>Genomic of Niabella pedocola.</title>
        <authorList>
            <person name="Wu T."/>
        </authorList>
    </citation>
    <scope>NUCLEOTIDE SEQUENCE [LARGE SCALE GENOMIC DNA]</scope>
    <source>
        <strain evidence="16 17">JCM 31011</strain>
    </source>
</reference>
<keyword evidence="2 11" id="KW-0813">Transport</keyword>
<dbReference type="SUPFAM" id="SSF49464">
    <property type="entry name" value="Carboxypeptidase regulatory domain-like"/>
    <property type="match status" value="1"/>
</dbReference>
<dbReference type="Gene3D" id="2.40.170.20">
    <property type="entry name" value="TonB-dependent receptor, beta-barrel domain"/>
    <property type="match status" value="1"/>
</dbReference>
<comment type="caution">
    <text evidence="16">The sequence shown here is derived from an EMBL/GenBank/DDBJ whole genome shotgun (WGS) entry which is preliminary data.</text>
</comment>
<dbReference type="Gene3D" id="2.170.130.10">
    <property type="entry name" value="TonB-dependent receptor, plug domain"/>
    <property type="match status" value="1"/>
</dbReference>
<dbReference type="InterPro" id="IPR008969">
    <property type="entry name" value="CarboxyPept-like_regulatory"/>
</dbReference>
<evidence type="ECO:0000256" key="1">
    <source>
        <dbReference type="ARBA" id="ARBA00004571"/>
    </source>
</evidence>
<gene>
    <name evidence="16" type="ORF">LQ567_07780</name>
</gene>
<comment type="similarity">
    <text evidence="11 12">Belongs to the TonB-dependent receptor family.</text>
</comment>
<keyword evidence="6" id="KW-0408">Iron</keyword>
<dbReference type="Proteomes" id="UP001199816">
    <property type="component" value="Unassembled WGS sequence"/>
</dbReference>
<keyword evidence="9 11" id="KW-0472">Membrane</keyword>
<dbReference type="InterPro" id="IPR023996">
    <property type="entry name" value="TonB-dep_OMP_SusC/RagA"/>
</dbReference>
<evidence type="ECO:0000256" key="9">
    <source>
        <dbReference type="ARBA" id="ARBA00023136"/>
    </source>
</evidence>
<evidence type="ECO:0000313" key="16">
    <source>
        <dbReference type="EMBL" id="MCD2422655.1"/>
    </source>
</evidence>
<accession>A0ABS8PNG7</accession>
<evidence type="ECO:0000256" key="3">
    <source>
        <dbReference type="ARBA" id="ARBA00022452"/>
    </source>
</evidence>
<dbReference type="InterPro" id="IPR037066">
    <property type="entry name" value="Plug_dom_sf"/>
</dbReference>
<dbReference type="Pfam" id="PF13715">
    <property type="entry name" value="CarbopepD_reg_2"/>
    <property type="match status" value="1"/>
</dbReference>
<dbReference type="Gene3D" id="2.60.40.1120">
    <property type="entry name" value="Carboxypeptidase-like, regulatory domain"/>
    <property type="match status" value="1"/>
</dbReference>
<evidence type="ECO:0000256" key="5">
    <source>
        <dbReference type="ARBA" id="ARBA00022692"/>
    </source>
</evidence>
<evidence type="ECO:0000256" key="8">
    <source>
        <dbReference type="ARBA" id="ARBA00023077"/>
    </source>
</evidence>
<keyword evidence="4" id="KW-0410">Iron transport</keyword>
<dbReference type="PANTHER" id="PTHR32552:SF81">
    <property type="entry name" value="TONB-DEPENDENT OUTER MEMBRANE RECEPTOR"/>
    <property type="match status" value="1"/>
</dbReference>
<dbReference type="EMBL" id="JAJNEC010000005">
    <property type="protein sequence ID" value="MCD2422655.1"/>
    <property type="molecule type" value="Genomic_DNA"/>
</dbReference>
<dbReference type="InterPro" id="IPR039426">
    <property type="entry name" value="TonB-dep_rcpt-like"/>
</dbReference>
<dbReference type="InterPro" id="IPR012910">
    <property type="entry name" value="Plug_dom"/>
</dbReference>
<dbReference type="NCBIfam" id="TIGR04057">
    <property type="entry name" value="SusC_RagA_signa"/>
    <property type="match status" value="1"/>
</dbReference>
<dbReference type="PROSITE" id="PS52016">
    <property type="entry name" value="TONB_DEPENDENT_REC_3"/>
    <property type="match status" value="1"/>
</dbReference>
<evidence type="ECO:0000259" key="14">
    <source>
        <dbReference type="Pfam" id="PF00593"/>
    </source>
</evidence>
<keyword evidence="10 11" id="KW-0998">Cell outer membrane</keyword>
<keyword evidence="17" id="KW-1185">Reference proteome</keyword>
<dbReference type="InterPro" id="IPR023997">
    <property type="entry name" value="TonB-dep_OMP_SusC/RagA_CS"/>
</dbReference>